<dbReference type="AlphaFoldDB" id="A0A0C3BJB6"/>
<dbReference type="OrthoDB" id="3171058at2759"/>
<organism evidence="1 2">
    <name type="scientific">Serendipita vermifera MAFF 305830</name>
    <dbReference type="NCBI Taxonomy" id="933852"/>
    <lineage>
        <taxon>Eukaryota</taxon>
        <taxon>Fungi</taxon>
        <taxon>Dikarya</taxon>
        <taxon>Basidiomycota</taxon>
        <taxon>Agaricomycotina</taxon>
        <taxon>Agaricomycetes</taxon>
        <taxon>Sebacinales</taxon>
        <taxon>Serendipitaceae</taxon>
        <taxon>Serendipita</taxon>
    </lineage>
</organism>
<evidence type="ECO:0000313" key="1">
    <source>
        <dbReference type="EMBL" id="KIM31581.1"/>
    </source>
</evidence>
<evidence type="ECO:0008006" key="3">
    <source>
        <dbReference type="Google" id="ProtNLM"/>
    </source>
</evidence>
<dbReference type="SUPFAM" id="SSF52047">
    <property type="entry name" value="RNI-like"/>
    <property type="match status" value="1"/>
</dbReference>
<evidence type="ECO:0000313" key="2">
    <source>
        <dbReference type="Proteomes" id="UP000054097"/>
    </source>
</evidence>
<accession>A0A0C3BJB6</accession>
<name>A0A0C3BJB6_SERVB</name>
<dbReference type="EMBL" id="KN824281">
    <property type="protein sequence ID" value="KIM31581.1"/>
    <property type="molecule type" value="Genomic_DNA"/>
</dbReference>
<dbReference type="HOGENOM" id="CLU_649185_0_0_1"/>
<sequence>MAEEQAPSPLQQKNLPTELWKGIFHRVTHVPGTNEFTTDPFAHLKFPCTIQKITANIYIDELKVILDTRLKMILVCKTWYNLGIADLYSHLWFNPTSSRSKSLHLIATNKQSLLSNVRRLTVSAPIDRLKWPDQETLLKRMQEAVAIISSLPQLRILQVSPELAVMLPLTKLASTLEVATISNWPGNARIPDMIYPMYATAWESVHFLSLDVTIFHKGMLKSQVNFQFVTHFALVAHHHPVQFEDMDWETLGRILGNWAFPYLRTVVIKHVDWPTMSTFCRRHSDTLQSLYLEYTIVDSAGVSDWHTKSLVLPKLQVLKLDACNDLFPYFNLEVNELRFLEFRSYRSVWSDLLRIFDIPSRSLALESCRIFGYFHRIAYGSAILLLEQPSITSQLAALRKRGVTVEIHLYNCNTACQGECCSS</sequence>
<reference evidence="2" key="2">
    <citation type="submission" date="2015-01" db="EMBL/GenBank/DDBJ databases">
        <title>Evolutionary Origins and Diversification of the Mycorrhizal Mutualists.</title>
        <authorList>
            <consortium name="DOE Joint Genome Institute"/>
            <consortium name="Mycorrhizal Genomics Consortium"/>
            <person name="Kohler A."/>
            <person name="Kuo A."/>
            <person name="Nagy L.G."/>
            <person name="Floudas D."/>
            <person name="Copeland A."/>
            <person name="Barry K.W."/>
            <person name="Cichocki N."/>
            <person name="Veneault-Fourrey C."/>
            <person name="LaButti K."/>
            <person name="Lindquist E.A."/>
            <person name="Lipzen A."/>
            <person name="Lundell T."/>
            <person name="Morin E."/>
            <person name="Murat C."/>
            <person name="Riley R."/>
            <person name="Ohm R."/>
            <person name="Sun H."/>
            <person name="Tunlid A."/>
            <person name="Henrissat B."/>
            <person name="Grigoriev I.V."/>
            <person name="Hibbett D.S."/>
            <person name="Martin F."/>
        </authorList>
    </citation>
    <scope>NUCLEOTIDE SEQUENCE [LARGE SCALE GENOMIC DNA]</scope>
    <source>
        <strain evidence="2">MAFF 305830</strain>
    </source>
</reference>
<reference evidence="1 2" key="1">
    <citation type="submission" date="2014-04" db="EMBL/GenBank/DDBJ databases">
        <authorList>
            <consortium name="DOE Joint Genome Institute"/>
            <person name="Kuo A."/>
            <person name="Zuccaro A."/>
            <person name="Kohler A."/>
            <person name="Nagy L.G."/>
            <person name="Floudas D."/>
            <person name="Copeland A."/>
            <person name="Barry K.W."/>
            <person name="Cichocki N."/>
            <person name="Veneault-Fourrey C."/>
            <person name="LaButti K."/>
            <person name="Lindquist E.A."/>
            <person name="Lipzen A."/>
            <person name="Lundell T."/>
            <person name="Morin E."/>
            <person name="Murat C."/>
            <person name="Sun H."/>
            <person name="Tunlid A."/>
            <person name="Henrissat B."/>
            <person name="Grigoriev I.V."/>
            <person name="Hibbett D.S."/>
            <person name="Martin F."/>
            <person name="Nordberg H.P."/>
            <person name="Cantor M.N."/>
            <person name="Hua S.X."/>
        </authorList>
    </citation>
    <scope>NUCLEOTIDE SEQUENCE [LARGE SCALE GENOMIC DNA]</scope>
    <source>
        <strain evidence="1 2">MAFF 305830</strain>
    </source>
</reference>
<dbReference type="Proteomes" id="UP000054097">
    <property type="component" value="Unassembled WGS sequence"/>
</dbReference>
<proteinExistence type="predicted"/>
<protein>
    <recommendedName>
        <fullName evidence="3">F-box domain-containing protein</fullName>
    </recommendedName>
</protein>
<gene>
    <name evidence="1" type="ORF">M408DRAFT_20824</name>
</gene>
<keyword evidence="2" id="KW-1185">Reference proteome</keyword>